<dbReference type="Proteomes" id="UP000267821">
    <property type="component" value="Unassembled WGS sequence"/>
</dbReference>
<protein>
    <submittedName>
        <fullName evidence="2">Uncharacterized protein</fullName>
    </submittedName>
</protein>
<evidence type="ECO:0000313" key="2">
    <source>
        <dbReference type="EMBL" id="RPB18150.1"/>
    </source>
</evidence>
<gene>
    <name evidence="2" type="ORF">L211DRAFT_844000</name>
</gene>
<feature type="non-terminal residue" evidence="2">
    <location>
        <position position="1"/>
    </location>
</feature>
<reference evidence="2 3" key="1">
    <citation type="journal article" date="2018" name="Nat. Ecol. Evol.">
        <title>Pezizomycetes genomes reveal the molecular basis of ectomycorrhizal truffle lifestyle.</title>
        <authorList>
            <person name="Murat C."/>
            <person name="Payen T."/>
            <person name="Noel B."/>
            <person name="Kuo A."/>
            <person name="Morin E."/>
            <person name="Chen J."/>
            <person name="Kohler A."/>
            <person name="Krizsan K."/>
            <person name="Balestrini R."/>
            <person name="Da Silva C."/>
            <person name="Montanini B."/>
            <person name="Hainaut M."/>
            <person name="Levati E."/>
            <person name="Barry K.W."/>
            <person name="Belfiori B."/>
            <person name="Cichocki N."/>
            <person name="Clum A."/>
            <person name="Dockter R.B."/>
            <person name="Fauchery L."/>
            <person name="Guy J."/>
            <person name="Iotti M."/>
            <person name="Le Tacon F."/>
            <person name="Lindquist E.A."/>
            <person name="Lipzen A."/>
            <person name="Malagnac F."/>
            <person name="Mello A."/>
            <person name="Molinier V."/>
            <person name="Miyauchi S."/>
            <person name="Poulain J."/>
            <person name="Riccioni C."/>
            <person name="Rubini A."/>
            <person name="Sitrit Y."/>
            <person name="Splivallo R."/>
            <person name="Traeger S."/>
            <person name="Wang M."/>
            <person name="Zifcakova L."/>
            <person name="Wipf D."/>
            <person name="Zambonelli A."/>
            <person name="Paolocci F."/>
            <person name="Nowrousian M."/>
            <person name="Ottonello S."/>
            <person name="Baldrian P."/>
            <person name="Spatafora J.W."/>
            <person name="Henrissat B."/>
            <person name="Nagy L.G."/>
            <person name="Aury J.M."/>
            <person name="Wincker P."/>
            <person name="Grigoriev I.V."/>
            <person name="Bonfante P."/>
            <person name="Martin F.M."/>
        </authorList>
    </citation>
    <scope>NUCLEOTIDE SEQUENCE [LARGE SCALE GENOMIC DNA]</scope>
    <source>
        <strain evidence="2 3">ATCC MYA-4762</strain>
    </source>
</reference>
<dbReference type="AlphaFoldDB" id="A0A3N4L5I5"/>
<proteinExistence type="predicted"/>
<name>A0A3N4L5I5_9PEZI</name>
<organism evidence="2 3">
    <name type="scientific">Terfezia boudieri ATCC MYA-4762</name>
    <dbReference type="NCBI Taxonomy" id="1051890"/>
    <lineage>
        <taxon>Eukaryota</taxon>
        <taxon>Fungi</taxon>
        <taxon>Dikarya</taxon>
        <taxon>Ascomycota</taxon>
        <taxon>Pezizomycotina</taxon>
        <taxon>Pezizomycetes</taxon>
        <taxon>Pezizales</taxon>
        <taxon>Pezizaceae</taxon>
        <taxon>Terfezia</taxon>
    </lineage>
</organism>
<sequence length="68" mass="7458">IATASTQQYLPRRHRNASRVDTGMPPASTQECLPRRHRNASRVDIGMSPAIARLTRSACIADISPSGW</sequence>
<dbReference type="InParanoid" id="A0A3N4L5I5"/>
<dbReference type="EMBL" id="ML121681">
    <property type="protein sequence ID" value="RPB18150.1"/>
    <property type="molecule type" value="Genomic_DNA"/>
</dbReference>
<evidence type="ECO:0000256" key="1">
    <source>
        <dbReference type="SAM" id="MobiDB-lite"/>
    </source>
</evidence>
<keyword evidence="3" id="KW-1185">Reference proteome</keyword>
<accession>A0A3N4L5I5</accession>
<evidence type="ECO:0000313" key="3">
    <source>
        <dbReference type="Proteomes" id="UP000267821"/>
    </source>
</evidence>
<feature type="region of interest" description="Disordered" evidence="1">
    <location>
        <begin position="1"/>
        <end position="41"/>
    </location>
</feature>